<evidence type="ECO:0000256" key="7">
    <source>
        <dbReference type="ARBA" id="ARBA00023125"/>
    </source>
</evidence>
<feature type="binding site" evidence="10">
    <location>
        <position position="149"/>
    </location>
    <ligand>
        <name>Mn(2+)</name>
        <dbReference type="ChEBI" id="CHEBI:29035"/>
    </ligand>
</feature>
<dbReference type="GO" id="GO:0043571">
    <property type="term" value="P:maintenance of CRISPR repeat elements"/>
    <property type="evidence" value="ECO:0007669"/>
    <property type="project" value="UniProtKB-UniRule"/>
</dbReference>
<proteinExistence type="inferred from homology"/>
<evidence type="ECO:0000313" key="11">
    <source>
        <dbReference type="EMBL" id="PNZ67591.1"/>
    </source>
</evidence>
<accession>A0AAP8PP07</accession>
<comment type="subunit">
    <text evidence="9 10">Homodimer, forms a heterotetramer with a Cas2 homodimer.</text>
</comment>
<keyword evidence="2 10" id="KW-0479">Metal-binding</keyword>
<comment type="function">
    <text evidence="10">CRISPR (clustered regularly interspaced short palindromic repeat), is an adaptive immune system that provides protection against mobile genetic elements (viruses, transposable elements and conjugative plasmids). CRISPR clusters contain spacers, sequences complementary to antecedent mobile elements, and target invading nucleic acids. CRISPR clusters are transcribed and processed into CRISPR RNA (crRNA). Acts as a dsDNA endonuclease. Involved in the integration of spacer DNA into the CRISPR cassette.</text>
</comment>
<dbReference type="InterPro" id="IPR002729">
    <property type="entry name" value="CRISPR-assoc_Cas1"/>
</dbReference>
<dbReference type="AlphaFoldDB" id="A0AAP8PP07"/>
<feature type="binding site" evidence="10">
    <location>
        <position position="220"/>
    </location>
    <ligand>
        <name>Mn(2+)</name>
        <dbReference type="ChEBI" id="CHEBI:29035"/>
    </ligand>
</feature>
<keyword evidence="1 10" id="KW-0540">Nuclease</keyword>
<evidence type="ECO:0000256" key="8">
    <source>
        <dbReference type="ARBA" id="ARBA00023211"/>
    </source>
</evidence>
<dbReference type="Gene3D" id="1.20.120.920">
    <property type="entry name" value="CRISPR-associated endonuclease Cas1, C-terminal domain"/>
    <property type="match status" value="1"/>
</dbReference>
<dbReference type="GO" id="GO:0016787">
    <property type="term" value="F:hydrolase activity"/>
    <property type="evidence" value="ECO:0007669"/>
    <property type="project" value="UniProtKB-KW"/>
</dbReference>
<dbReference type="GO" id="GO:0004520">
    <property type="term" value="F:DNA endonuclease activity"/>
    <property type="evidence" value="ECO:0007669"/>
    <property type="project" value="InterPro"/>
</dbReference>
<dbReference type="PANTHER" id="PTHR34353">
    <property type="entry name" value="CRISPR-ASSOCIATED ENDONUCLEASE CAS1 1"/>
    <property type="match status" value="1"/>
</dbReference>
<keyword evidence="5 10" id="KW-0460">Magnesium</keyword>
<dbReference type="PANTHER" id="PTHR34353:SF2">
    <property type="entry name" value="CRISPR-ASSOCIATED ENDONUCLEASE CAS1 1"/>
    <property type="match status" value="1"/>
</dbReference>
<protein>
    <recommendedName>
        <fullName evidence="10">CRISPR-associated endonuclease Cas1</fullName>
        <ecNumber evidence="10">3.1.-.-</ecNumber>
    </recommendedName>
</protein>
<dbReference type="GeneID" id="64981158"/>
<evidence type="ECO:0000256" key="5">
    <source>
        <dbReference type="ARBA" id="ARBA00022842"/>
    </source>
</evidence>
<gene>
    <name evidence="10" type="primary">cas1</name>
    <name evidence="11" type="ORF">CD158_05650</name>
</gene>
<dbReference type="Pfam" id="PF01867">
    <property type="entry name" value="Cas_Cas1"/>
    <property type="match status" value="1"/>
</dbReference>
<feature type="binding site" evidence="10">
    <location>
        <position position="205"/>
    </location>
    <ligand>
        <name>Mn(2+)</name>
        <dbReference type="ChEBI" id="CHEBI:29035"/>
    </ligand>
</feature>
<dbReference type="GO" id="GO:0051607">
    <property type="term" value="P:defense response to virus"/>
    <property type="evidence" value="ECO:0007669"/>
    <property type="project" value="UniProtKB-UniRule"/>
</dbReference>
<comment type="cofactor">
    <cofactor evidence="10">
        <name>Mg(2+)</name>
        <dbReference type="ChEBI" id="CHEBI:18420"/>
    </cofactor>
    <cofactor evidence="10">
        <name>Mn(2+)</name>
        <dbReference type="ChEBI" id="CHEBI:29035"/>
    </cofactor>
</comment>
<keyword evidence="4 10" id="KW-0378">Hydrolase</keyword>
<dbReference type="GO" id="GO:0003677">
    <property type="term" value="F:DNA binding"/>
    <property type="evidence" value="ECO:0007669"/>
    <property type="project" value="UniProtKB-KW"/>
</dbReference>
<keyword evidence="6 10" id="KW-0051">Antiviral defense</keyword>
<evidence type="ECO:0000256" key="1">
    <source>
        <dbReference type="ARBA" id="ARBA00022722"/>
    </source>
</evidence>
<evidence type="ECO:0000256" key="6">
    <source>
        <dbReference type="ARBA" id="ARBA00023118"/>
    </source>
</evidence>
<dbReference type="InterPro" id="IPR050646">
    <property type="entry name" value="Cas1"/>
</dbReference>
<sequence length="300" mass="34725">MGWRIIHVTDVNHIALNLNSLKITKGDLEVKVPLGDIFALIIEDLTVTVSTRLLVELSDYNILVILCNQKHLPECVIQPIAGHFNQYKQIKEQIDWNDDFKKILWQQIIKQKIMKQIGCLKFIQIDIKRIEKMKELQSLVQVGDTQNIEGQAAKYYFNSLFKSFNRDDDELLENAVLNYGYTILNAAVARTIVAKGLLPAIGIHHIGSRNHFNLASDIVEPFRPLVDLFLVKHPPVDFLTKDYRVKLINLMHARILIDNKMETVIRAIEITIQSIIDYFKTGDIEKIKLPSIKRYEYYEL</sequence>
<dbReference type="GO" id="GO:0046872">
    <property type="term" value="F:metal ion binding"/>
    <property type="evidence" value="ECO:0007669"/>
    <property type="project" value="UniProtKB-UniRule"/>
</dbReference>
<dbReference type="InterPro" id="IPR019855">
    <property type="entry name" value="CRISPR-assoc_Cas1_NMENI"/>
</dbReference>
<comment type="caution">
    <text evidence="11">The sequence shown here is derived from an EMBL/GenBank/DDBJ whole genome shotgun (WGS) entry which is preliminary data.</text>
</comment>
<dbReference type="EC" id="3.1.-.-" evidence="10"/>
<evidence type="ECO:0000313" key="12">
    <source>
        <dbReference type="Proteomes" id="UP000242470"/>
    </source>
</evidence>
<evidence type="ECO:0000256" key="4">
    <source>
        <dbReference type="ARBA" id="ARBA00022801"/>
    </source>
</evidence>
<evidence type="ECO:0000256" key="9">
    <source>
        <dbReference type="ARBA" id="ARBA00038592"/>
    </source>
</evidence>
<evidence type="ECO:0000256" key="3">
    <source>
        <dbReference type="ARBA" id="ARBA00022759"/>
    </source>
</evidence>
<dbReference type="NCBIfam" id="TIGR00287">
    <property type="entry name" value="cas1"/>
    <property type="match status" value="1"/>
</dbReference>
<keyword evidence="3 10" id="KW-0255">Endonuclease</keyword>
<dbReference type="HAMAP" id="MF_01470">
    <property type="entry name" value="Cas1"/>
    <property type="match status" value="1"/>
</dbReference>
<name>A0AAP8PP07_9STAP</name>
<dbReference type="InterPro" id="IPR042206">
    <property type="entry name" value="CRISPR-assoc_Cas1_C"/>
</dbReference>
<evidence type="ECO:0000256" key="10">
    <source>
        <dbReference type="HAMAP-Rule" id="MF_01470"/>
    </source>
</evidence>
<keyword evidence="8 10" id="KW-0464">Manganese</keyword>
<evidence type="ECO:0000256" key="2">
    <source>
        <dbReference type="ARBA" id="ARBA00022723"/>
    </source>
</evidence>
<dbReference type="EMBL" id="PPQW01000027">
    <property type="protein sequence ID" value="PNZ67591.1"/>
    <property type="molecule type" value="Genomic_DNA"/>
</dbReference>
<comment type="similarity">
    <text evidence="10">Belongs to the CRISPR-associated endonuclease Cas1 family.</text>
</comment>
<dbReference type="NCBIfam" id="TIGR03639">
    <property type="entry name" value="cas1_NMENI"/>
    <property type="match status" value="1"/>
</dbReference>
<organism evidence="11 12">
    <name type="scientific">Staphylococcus auricularis</name>
    <dbReference type="NCBI Taxonomy" id="29379"/>
    <lineage>
        <taxon>Bacteria</taxon>
        <taxon>Bacillati</taxon>
        <taxon>Bacillota</taxon>
        <taxon>Bacilli</taxon>
        <taxon>Bacillales</taxon>
        <taxon>Staphylococcaceae</taxon>
        <taxon>Staphylococcus</taxon>
    </lineage>
</organism>
<dbReference type="RefSeq" id="WP_059107078.1">
    <property type="nucleotide sequence ID" value="NZ_AP024589.1"/>
</dbReference>
<keyword evidence="7 10" id="KW-0238">DNA-binding</keyword>
<reference evidence="11 12" key="1">
    <citation type="submission" date="2017-08" db="EMBL/GenBank/DDBJ databases">
        <title>Draft genome sequences of 64 type strains of genus Staph aureus.</title>
        <authorList>
            <person name="Cole K."/>
            <person name="Golubchik T."/>
            <person name="Russell J."/>
            <person name="Foster D."/>
            <person name="Llewelyn M."/>
            <person name="Wilson D."/>
            <person name="Crook D."/>
            <person name="Paul J."/>
        </authorList>
    </citation>
    <scope>NUCLEOTIDE SEQUENCE [LARGE SCALE GENOMIC DNA]</scope>
    <source>
        <strain evidence="11 12">NCTC 12101</strain>
    </source>
</reference>
<dbReference type="Proteomes" id="UP000242470">
    <property type="component" value="Unassembled WGS sequence"/>
</dbReference>